<dbReference type="Pfam" id="PF13509">
    <property type="entry name" value="S1_2"/>
    <property type="match status" value="2"/>
</dbReference>
<dbReference type="InterPro" id="IPR040764">
    <property type="entry name" value="CvfB_WH"/>
</dbReference>
<feature type="region of interest" description="Disordered" evidence="1">
    <location>
        <begin position="294"/>
        <end position="376"/>
    </location>
</feature>
<gene>
    <name evidence="4" type="ORF">HUF19_05695</name>
</gene>
<dbReference type="InterPro" id="IPR036388">
    <property type="entry name" value="WH-like_DNA-bd_sf"/>
</dbReference>
<feature type="compositionally biased region" description="Basic and acidic residues" evidence="1">
    <location>
        <begin position="294"/>
        <end position="313"/>
    </location>
</feature>
<dbReference type="Pfam" id="PF17783">
    <property type="entry name" value="WHD_CvfB"/>
    <property type="match status" value="1"/>
</dbReference>
<proteinExistence type="predicted"/>
<accession>A0ABY6A9N6</accession>
<keyword evidence="5" id="KW-1185">Reference proteome</keyword>
<dbReference type="InterPro" id="IPR012340">
    <property type="entry name" value="NA-bd_OB-fold"/>
</dbReference>
<feature type="domain" description="Conserved virulence factor B first S1" evidence="2">
    <location>
        <begin position="76"/>
        <end position="128"/>
    </location>
</feature>
<dbReference type="InterPro" id="IPR039566">
    <property type="entry name" value="CvfB_S1_st"/>
</dbReference>
<dbReference type="PANTHER" id="PTHR37296">
    <property type="entry name" value="CONSERVED VIRULENCE FACTOR B"/>
    <property type="match status" value="1"/>
</dbReference>
<feature type="compositionally biased region" description="Basic and acidic residues" evidence="1">
    <location>
        <begin position="323"/>
        <end position="332"/>
    </location>
</feature>
<feature type="domain" description="Conserved virulence factor B first S1" evidence="2">
    <location>
        <begin position="4"/>
        <end position="63"/>
    </location>
</feature>
<dbReference type="EMBL" id="CP054475">
    <property type="protein sequence ID" value="UXD86966.1"/>
    <property type="molecule type" value="Genomic_DNA"/>
</dbReference>
<evidence type="ECO:0000259" key="3">
    <source>
        <dbReference type="Pfam" id="PF17783"/>
    </source>
</evidence>
<feature type="domain" description="Conserved virulence factor B-like winged helix" evidence="3">
    <location>
        <begin position="226"/>
        <end position="282"/>
    </location>
</feature>
<feature type="compositionally biased region" description="Basic and acidic residues" evidence="1">
    <location>
        <begin position="340"/>
        <end position="354"/>
    </location>
</feature>
<dbReference type="PANTHER" id="PTHR37296:SF1">
    <property type="entry name" value="CONSERVED VIRULENCE FACTOR B"/>
    <property type="match status" value="1"/>
</dbReference>
<evidence type="ECO:0000259" key="2">
    <source>
        <dbReference type="Pfam" id="PF13509"/>
    </source>
</evidence>
<dbReference type="InterPro" id="IPR014464">
    <property type="entry name" value="CvfB_fam"/>
</dbReference>
<organism evidence="4 5">
    <name type="scientific">Thalassolituus hydrocarboniclasticus</name>
    <dbReference type="NCBI Taxonomy" id="2742796"/>
    <lineage>
        <taxon>Bacteria</taxon>
        <taxon>Pseudomonadati</taxon>
        <taxon>Pseudomonadota</taxon>
        <taxon>Gammaproteobacteria</taxon>
        <taxon>Oceanospirillales</taxon>
        <taxon>Oceanospirillaceae</taxon>
        <taxon>Thalassolituus</taxon>
    </lineage>
</organism>
<dbReference type="RefSeq" id="WP_260998881.1">
    <property type="nucleotide sequence ID" value="NZ_CP054475.1"/>
</dbReference>
<sequence length="376" mass="42241">MAELGRYNTLTVLDEQPHGLYLDDNDGGKILLPRKQIPAGTKIGDSLKVFVYLDSDDRPIATCLRPKAQLHQVAWLEAVDVNQTGAFLDWGLAKDVFVPFAEQTHRMEAGKSYAVYLYLDNTDRIVASARLNRFIKDEVKANWPGAPVPLATGDKVKLLIAQRTDIGYKAVVNDTYWGLLHNDDIRKAIRTGQRVEGYIKRLRDDHKLDLMLEPVGHTKADPLAKKILQKMEDNHGLLGLSDHSPAELIELQFGVSKRTFKMAIGKLYKERKIVIEDSGIRLATEADQKAVVNKDLKKEAKKESGKDARKPAKEQNASAPKTQKAEKPDTKKTGTKKKERNQDQADKKPAEKKSAPKVYRNPKTKTEKTLSLKKKS</sequence>
<reference evidence="5" key="1">
    <citation type="submission" date="2020-06" db="EMBL/GenBank/DDBJ databases">
        <title>Thalassolituus marinus alknpb1M-1, a hydrocarbon-degrading bacterium isolated from the deep-sea overlying water using an in-situ strategy from the South China Sea basin.</title>
        <authorList>
            <person name="Dong C."/>
            <person name="Chen Y."/>
            <person name="Shao Z."/>
        </authorList>
    </citation>
    <scope>NUCLEOTIDE SEQUENCE [LARGE SCALE GENOMIC DNA]</scope>
    <source>
        <strain evidence="5">alknpb1M-1</strain>
    </source>
</reference>
<name>A0ABY6A9N6_9GAMM</name>
<dbReference type="Proteomes" id="UP001065322">
    <property type="component" value="Chromosome"/>
</dbReference>
<evidence type="ECO:0000313" key="5">
    <source>
        <dbReference type="Proteomes" id="UP001065322"/>
    </source>
</evidence>
<evidence type="ECO:0000256" key="1">
    <source>
        <dbReference type="SAM" id="MobiDB-lite"/>
    </source>
</evidence>
<dbReference type="Gene3D" id="1.10.10.10">
    <property type="entry name" value="Winged helix-like DNA-binding domain superfamily/Winged helix DNA-binding domain"/>
    <property type="match status" value="1"/>
</dbReference>
<evidence type="ECO:0000313" key="4">
    <source>
        <dbReference type="EMBL" id="UXD86966.1"/>
    </source>
</evidence>
<dbReference type="Gene3D" id="2.40.50.140">
    <property type="entry name" value="Nucleic acid-binding proteins"/>
    <property type="match status" value="1"/>
</dbReference>
<protein>
    <submittedName>
        <fullName evidence="4">GntR family transcriptional regulator</fullName>
    </submittedName>
</protein>